<gene>
    <name evidence="4" type="ORF">TPC1_16041</name>
</gene>
<protein>
    <submittedName>
        <fullName evidence="4">Aldose 1-epimerase</fullName>
    </submittedName>
</protein>
<evidence type="ECO:0000256" key="1">
    <source>
        <dbReference type="ARBA" id="ARBA00006206"/>
    </source>
</evidence>
<dbReference type="GO" id="GO:0006006">
    <property type="term" value="P:glucose metabolic process"/>
    <property type="evidence" value="ECO:0007669"/>
    <property type="project" value="TreeGrafter"/>
</dbReference>
<dbReference type="Gene3D" id="2.70.98.10">
    <property type="match status" value="1"/>
</dbReference>
<name>A0A146K6T1_9EUKA</name>
<feature type="non-terminal residue" evidence="4">
    <location>
        <position position="1"/>
    </location>
</feature>
<dbReference type="GO" id="GO:0004034">
    <property type="term" value="F:aldose 1-epimerase activity"/>
    <property type="evidence" value="ECO:0007669"/>
    <property type="project" value="TreeGrafter"/>
</dbReference>
<dbReference type="EMBL" id="GDID01004488">
    <property type="protein sequence ID" value="JAP92118.1"/>
    <property type="molecule type" value="Transcribed_RNA"/>
</dbReference>
<proteinExistence type="inferred from homology"/>
<keyword evidence="3" id="KW-0119">Carbohydrate metabolism</keyword>
<dbReference type="InterPro" id="IPR011013">
    <property type="entry name" value="Gal_mutarotase_sf_dom"/>
</dbReference>
<sequence length="313" mass="35802">KKVSLFYLKAHKIQVSITNYGCIIVQLMVLKNNKFCDVVHGLSTITEYINCPEKYFGAIVGRVCNRIKNATFEIDNVKYRTTPNQAPHSLHSNAMFSSRVWDVVSYSDCELVLSTFSPHLEEGFPGNLRTIVKYSLSDSSLKIQITAETDTPTAVSMTSHPFFSVDQGFKMQLFARQFVKLTNDSISDGVQECAGFWDFSTFKKVFDDDYQSLAQNDSQLQNGNGVDHCFLFHQNNLGRFLLRNQILMKVKSNQKAAHIYTGNYLNGIEGKYGEFYQQRSCVCVEPEIVPGKIQEMILRPGEEYKWETEYEFE</sequence>
<accession>A0A146K6T1</accession>
<dbReference type="PANTHER" id="PTHR10091">
    <property type="entry name" value="ALDOSE-1-EPIMERASE"/>
    <property type="match status" value="1"/>
</dbReference>
<dbReference type="InterPro" id="IPR014718">
    <property type="entry name" value="GH-type_carb-bd"/>
</dbReference>
<dbReference type="GO" id="GO:0033499">
    <property type="term" value="P:galactose catabolic process via UDP-galactose, Leloir pathway"/>
    <property type="evidence" value="ECO:0007669"/>
    <property type="project" value="TreeGrafter"/>
</dbReference>
<dbReference type="Pfam" id="PF01263">
    <property type="entry name" value="Aldose_epim"/>
    <property type="match status" value="1"/>
</dbReference>
<dbReference type="GO" id="GO:0030246">
    <property type="term" value="F:carbohydrate binding"/>
    <property type="evidence" value="ECO:0007669"/>
    <property type="project" value="InterPro"/>
</dbReference>
<dbReference type="InterPro" id="IPR008183">
    <property type="entry name" value="Aldose_1/G6P_1-epimerase"/>
</dbReference>
<organism evidence="4">
    <name type="scientific">Trepomonas sp. PC1</name>
    <dbReference type="NCBI Taxonomy" id="1076344"/>
    <lineage>
        <taxon>Eukaryota</taxon>
        <taxon>Metamonada</taxon>
        <taxon>Diplomonadida</taxon>
        <taxon>Hexamitidae</taxon>
        <taxon>Hexamitinae</taxon>
        <taxon>Trepomonas</taxon>
    </lineage>
</organism>
<evidence type="ECO:0000256" key="3">
    <source>
        <dbReference type="ARBA" id="ARBA00023277"/>
    </source>
</evidence>
<dbReference type="SUPFAM" id="SSF74650">
    <property type="entry name" value="Galactose mutarotase-like"/>
    <property type="match status" value="1"/>
</dbReference>
<keyword evidence="2" id="KW-0413">Isomerase</keyword>
<comment type="similarity">
    <text evidence="1">Belongs to the aldose epimerase family.</text>
</comment>
<reference evidence="4" key="1">
    <citation type="submission" date="2015-07" db="EMBL/GenBank/DDBJ databases">
        <title>Adaptation to a free-living lifestyle via gene acquisitions in the diplomonad Trepomonas sp. PC1.</title>
        <authorList>
            <person name="Xu F."/>
            <person name="Jerlstrom-Hultqvist J."/>
            <person name="Kolisko M."/>
            <person name="Simpson A.G.B."/>
            <person name="Roger A.J."/>
            <person name="Svard S.G."/>
            <person name="Andersson J.O."/>
        </authorList>
    </citation>
    <scope>NUCLEOTIDE SEQUENCE</scope>
    <source>
        <strain evidence="4">PC1</strain>
    </source>
</reference>
<dbReference type="PANTHER" id="PTHR10091:SF0">
    <property type="entry name" value="GALACTOSE MUTAROTASE"/>
    <property type="match status" value="1"/>
</dbReference>
<dbReference type="AlphaFoldDB" id="A0A146K6T1"/>
<evidence type="ECO:0000256" key="2">
    <source>
        <dbReference type="ARBA" id="ARBA00023235"/>
    </source>
</evidence>
<dbReference type="CDD" id="cd09019">
    <property type="entry name" value="galactose_mutarotase_like"/>
    <property type="match status" value="1"/>
</dbReference>
<dbReference type="InterPro" id="IPR047215">
    <property type="entry name" value="Galactose_mutarotase-like"/>
</dbReference>
<evidence type="ECO:0000313" key="4">
    <source>
        <dbReference type="EMBL" id="JAP92118.1"/>
    </source>
</evidence>